<sequence length="211" mass="22810">MPAAYTSTNAASAPMPQKPLVSHVNMQLDSFLANSNIDDLRAIVRCLLATGPVGTTSAFTKIARNRVSTTAPRRAHPPSAFFAVDSKGNGVPTKAVWETITAARNLMGVGLGFESLPILVSIVDTARAYKFELDSDMEDALIVIDADIAQALQSCREQLASGDNLVKDREAARETLDKLRNVLAESRRDIEAWGGEFPLEKGELAIQGWKL</sequence>
<keyword evidence="2" id="KW-1185">Reference proteome</keyword>
<gene>
    <name evidence="1" type="ORF">M407DRAFT_145548</name>
</gene>
<name>A0A0C3Q6Y1_9AGAM</name>
<dbReference type="STRING" id="1051891.A0A0C3Q6Y1"/>
<evidence type="ECO:0000313" key="1">
    <source>
        <dbReference type="EMBL" id="KIO19661.1"/>
    </source>
</evidence>
<dbReference type="AlphaFoldDB" id="A0A0C3Q6Y1"/>
<proteinExistence type="predicted"/>
<dbReference type="EMBL" id="KN823210">
    <property type="protein sequence ID" value="KIO19661.1"/>
    <property type="molecule type" value="Genomic_DNA"/>
</dbReference>
<accession>A0A0C3Q6Y1</accession>
<protein>
    <submittedName>
        <fullName evidence="1">Uncharacterized protein</fullName>
    </submittedName>
</protein>
<reference evidence="1 2" key="1">
    <citation type="submission" date="2014-04" db="EMBL/GenBank/DDBJ databases">
        <authorList>
            <consortium name="DOE Joint Genome Institute"/>
            <person name="Kuo A."/>
            <person name="Girlanda M."/>
            <person name="Perotto S."/>
            <person name="Kohler A."/>
            <person name="Nagy L.G."/>
            <person name="Floudas D."/>
            <person name="Copeland A."/>
            <person name="Barry K.W."/>
            <person name="Cichocki N."/>
            <person name="Veneault-Fourrey C."/>
            <person name="LaButti K."/>
            <person name="Lindquist E.A."/>
            <person name="Lipzen A."/>
            <person name="Lundell T."/>
            <person name="Morin E."/>
            <person name="Murat C."/>
            <person name="Sun H."/>
            <person name="Tunlid A."/>
            <person name="Henrissat B."/>
            <person name="Grigoriev I.V."/>
            <person name="Hibbett D.S."/>
            <person name="Martin F."/>
            <person name="Nordberg H.P."/>
            <person name="Cantor M.N."/>
            <person name="Hua S.X."/>
        </authorList>
    </citation>
    <scope>NUCLEOTIDE SEQUENCE [LARGE SCALE GENOMIC DNA]</scope>
    <source>
        <strain evidence="1 2">MUT 4182</strain>
    </source>
</reference>
<dbReference type="HOGENOM" id="CLU_080473_0_0_1"/>
<organism evidence="1 2">
    <name type="scientific">Tulasnella calospora MUT 4182</name>
    <dbReference type="NCBI Taxonomy" id="1051891"/>
    <lineage>
        <taxon>Eukaryota</taxon>
        <taxon>Fungi</taxon>
        <taxon>Dikarya</taxon>
        <taxon>Basidiomycota</taxon>
        <taxon>Agaricomycotina</taxon>
        <taxon>Agaricomycetes</taxon>
        <taxon>Cantharellales</taxon>
        <taxon>Tulasnellaceae</taxon>
        <taxon>Tulasnella</taxon>
    </lineage>
</organism>
<reference evidence="2" key="2">
    <citation type="submission" date="2015-01" db="EMBL/GenBank/DDBJ databases">
        <title>Evolutionary Origins and Diversification of the Mycorrhizal Mutualists.</title>
        <authorList>
            <consortium name="DOE Joint Genome Institute"/>
            <consortium name="Mycorrhizal Genomics Consortium"/>
            <person name="Kohler A."/>
            <person name="Kuo A."/>
            <person name="Nagy L.G."/>
            <person name="Floudas D."/>
            <person name="Copeland A."/>
            <person name="Barry K.W."/>
            <person name="Cichocki N."/>
            <person name="Veneault-Fourrey C."/>
            <person name="LaButti K."/>
            <person name="Lindquist E.A."/>
            <person name="Lipzen A."/>
            <person name="Lundell T."/>
            <person name="Morin E."/>
            <person name="Murat C."/>
            <person name="Riley R."/>
            <person name="Ohm R."/>
            <person name="Sun H."/>
            <person name="Tunlid A."/>
            <person name="Henrissat B."/>
            <person name="Grigoriev I.V."/>
            <person name="Hibbett D.S."/>
            <person name="Martin F."/>
        </authorList>
    </citation>
    <scope>NUCLEOTIDE SEQUENCE [LARGE SCALE GENOMIC DNA]</scope>
    <source>
        <strain evidence="2">MUT 4182</strain>
    </source>
</reference>
<dbReference type="OrthoDB" id="3219836at2759"/>
<evidence type="ECO:0000313" key="2">
    <source>
        <dbReference type="Proteomes" id="UP000054248"/>
    </source>
</evidence>
<dbReference type="Proteomes" id="UP000054248">
    <property type="component" value="Unassembled WGS sequence"/>
</dbReference>